<organism evidence="1 2">
    <name type="scientific">Pedosphaera parvula (strain Ellin514)</name>
    <dbReference type="NCBI Taxonomy" id="320771"/>
    <lineage>
        <taxon>Bacteria</taxon>
        <taxon>Pseudomonadati</taxon>
        <taxon>Verrucomicrobiota</taxon>
        <taxon>Pedosphaerae</taxon>
        <taxon>Pedosphaerales</taxon>
        <taxon>Pedosphaeraceae</taxon>
        <taxon>Pedosphaera</taxon>
    </lineage>
</organism>
<protein>
    <submittedName>
        <fullName evidence="1">Uncharacterized protein</fullName>
    </submittedName>
</protein>
<dbReference type="Proteomes" id="UP000003688">
    <property type="component" value="Unassembled WGS sequence"/>
</dbReference>
<dbReference type="EMBL" id="ABOX02000004">
    <property type="protein sequence ID" value="EEF62436.1"/>
    <property type="molecule type" value="Genomic_DNA"/>
</dbReference>
<name>B9XBW8_PEDPL</name>
<keyword evidence="2" id="KW-1185">Reference proteome</keyword>
<sequence>MRAPFRTARAILKRMEQLSRRILFATIPGVTHRKNLSAKILGLK</sequence>
<dbReference type="AlphaFoldDB" id="B9XBW8"/>
<comment type="caution">
    <text evidence="1">The sequence shown here is derived from an EMBL/GenBank/DDBJ whole genome shotgun (WGS) entry which is preliminary data.</text>
</comment>
<proteinExistence type="predicted"/>
<evidence type="ECO:0000313" key="1">
    <source>
        <dbReference type="EMBL" id="EEF62436.1"/>
    </source>
</evidence>
<gene>
    <name evidence="1" type="ORF">Cflav_PD5071</name>
</gene>
<evidence type="ECO:0000313" key="2">
    <source>
        <dbReference type="Proteomes" id="UP000003688"/>
    </source>
</evidence>
<reference evidence="1 2" key="1">
    <citation type="journal article" date="2011" name="J. Bacteriol.">
        <title>Genome sequence of 'Pedosphaera parvula' Ellin514, an aerobic Verrucomicrobial isolate from pasture soil.</title>
        <authorList>
            <person name="Kant R."/>
            <person name="van Passel M.W."/>
            <person name="Sangwan P."/>
            <person name="Palva A."/>
            <person name="Lucas S."/>
            <person name="Copeland A."/>
            <person name="Lapidus A."/>
            <person name="Glavina Del Rio T."/>
            <person name="Dalin E."/>
            <person name="Tice H."/>
            <person name="Bruce D."/>
            <person name="Goodwin L."/>
            <person name="Pitluck S."/>
            <person name="Chertkov O."/>
            <person name="Larimer F.W."/>
            <person name="Land M.L."/>
            <person name="Hauser L."/>
            <person name="Brettin T.S."/>
            <person name="Detter J.C."/>
            <person name="Han S."/>
            <person name="de Vos W.M."/>
            <person name="Janssen P.H."/>
            <person name="Smidt H."/>
        </authorList>
    </citation>
    <scope>NUCLEOTIDE SEQUENCE [LARGE SCALE GENOMIC DNA]</scope>
    <source>
        <strain evidence="1 2">Ellin514</strain>
    </source>
</reference>
<accession>B9XBW8</accession>